<dbReference type="InterPro" id="IPR008557">
    <property type="entry name" value="PhoX"/>
</dbReference>
<keyword evidence="1" id="KW-0732">Signal</keyword>
<dbReference type="EMBL" id="JAAMOW010000011">
    <property type="protein sequence ID" value="NGY06846.1"/>
    <property type="molecule type" value="Genomic_DNA"/>
</dbReference>
<protein>
    <submittedName>
        <fullName evidence="2">DUF839 domain-containing protein</fullName>
    </submittedName>
</protein>
<dbReference type="SUPFAM" id="SSF63829">
    <property type="entry name" value="Calcium-dependent phosphotriesterase"/>
    <property type="match status" value="1"/>
</dbReference>
<dbReference type="Pfam" id="PF05787">
    <property type="entry name" value="PhoX"/>
    <property type="match status" value="1"/>
</dbReference>
<dbReference type="AlphaFoldDB" id="A0A6M2BW90"/>
<sequence length="611" mass="64890">MQQRQMRQLGAHLVTACALVGVFALAACGNNDSASAEASFSPIDDAATDGAKRQVIGTDYATVDGKTSETGYVTILRSGEQRGSSAALNTFGQIVDDTNKPILKADGSTTIADSNDFSSILRVGSKLYAVSQFESQPGSMYLTTLSQDSETGKLSAVGTQAINLSGINGIWNPCAGSVTPWETHLGSEEYEPDARKGVGSAASMAPFFGGGSVLDGDASKVNPYFWGFPVEVAVSESGVATPTKHYSMGRFAHELSYVMPDKKTVYQTDDGTNVGFYRYVADAEANLGAGTLYAMKWTQTSEAGGSELGTADISWIELGHASDSEIKALIDAKPAFADIFELGTAAGGVCADGFKSVNTNGTGQECLKLKSGQEKAAAFLESRRYAAYLGATTELRKEEGVTFDPDGKKLYVAYSEINSGMEDNKKAGVANTANDVGGPNDIKLRYNQCGAVYAYDVDSNFVATKATGILTGRMTTKRDPNMTNPSTMAAYADDSPFVNNSCDVDGIANPDNISFMAGQKTLLIGEDSGDEHQNDAIWAYNIESKNLTRIASTPYGAETTSLYYYPDVNDFGYIMAVIQHPYGESDGDKVSAGSAERRSYFGYIGSLPPHK</sequence>
<reference evidence="2 3" key="1">
    <citation type="journal article" date="2014" name="Int. J. Syst. Evol. Microbiol.">
        <title>Solimonas terrae sp. nov., isolated from soil.</title>
        <authorList>
            <person name="Kim S.J."/>
            <person name="Moon J.Y."/>
            <person name="Weon H.Y."/>
            <person name="Ahn J.H."/>
            <person name="Chen W.M."/>
            <person name="Kwon S.W."/>
        </authorList>
    </citation>
    <scope>NUCLEOTIDE SEQUENCE [LARGE SCALE GENOMIC DNA]</scope>
    <source>
        <strain evidence="2 3">KIS83-12</strain>
    </source>
</reference>
<dbReference type="PANTHER" id="PTHR35399:SF2">
    <property type="entry name" value="DUF839 DOMAIN-CONTAINING PROTEIN"/>
    <property type="match status" value="1"/>
</dbReference>
<evidence type="ECO:0000256" key="1">
    <source>
        <dbReference type="SAM" id="SignalP"/>
    </source>
</evidence>
<proteinExistence type="predicted"/>
<accession>A0A6M2BW90</accession>
<dbReference type="Proteomes" id="UP000472676">
    <property type="component" value="Unassembled WGS sequence"/>
</dbReference>
<evidence type="ECO:0000313" key="3">
    <source>
        <dbReference type="Proteomes" id="UP000472676"/>
    </source>
</evidence>
<feature type="signal peptide" evidence="1">
    <location>
        <begin position="1"/>
        <end position="26"/>
    </location>
</feature>
<evidence type="ECO:0000313" key="2">
    <source>
        <dbReference type="EMBL" id="NGY06846.1"/>
    </source>
</evidence>
<name>A0A6M2BW90_9GAMM</name>
<organism evidence="2 3">
    <name type="scientific">Solimonas terrae</name>
    <dbReference type="NCBI Taxonomy" id="1396819"/>
    <lineage>
        <taxon>Bacteria</taxon>
        <taxon>Pseudomonadati</taxon>
        <taxon>Pseudomonadota</taxon>
        <taxon>Gammaproteobacteria</taxon>
        <taxon>Nevskiales</taxon>
        <taxon>Nevskiaceae</taxon>
        <taxon>Solimonas</taxon>
    </lineage>
</organism>
<dbReference type="RefSeq" id="WP_166261191.1">
    <property type="nucleotide sequence ID" value="NZ_JAAMOW010000011.1"/>
</dbReference>
<feature type="chain" id="PRO_5026780574" evidence="1">
    <location>
        <begin position="27"/>
        <end position="611"/>
    </location>
</feature>
<comment type="caution">
    <text evidence="2">The sequence shown here is derived from an EMBL/GenBank/DDBJ whole genome shotgun (WGS) entry which is preliminary data.</text>
</comment>
<keyword evidence="3" id="KW-1185">Reference proteome</keyword>
<dbReference type="PROSITE" id="PS51257">
    <property type="entry name" value="PROKAR_LIPOPROTEIN"/>
    <property type="match status" value="1"/>
</dbReference>
<gene>
    <name evidence="2" type="ORF">G7Y85_18890</name>
</gene>
<dbReference type="PANTHER" id="PTHR35399">
    <property type="entry name" value="SLR8030 PROTEIN"/>
    <property type="match status" value="1"/>
</dbReference>